<gene>
    <name evidence="1" type="ORF">MSG28_007931</name>
</gene>
<accession>A0ACC0J9H2</accession>
<reference evidence="1 2" key="1">
    <citation type="journal article" date="2022" name="Genome Biol. Evol.">
        <title>The Spruce Budworm Genome: Reconstructing the Evolutionary History of Antifreeze Proteins.</title>
        <authorList>
            <person name="Beliveau C."/>
            <person name="Gagne P."/>
            <person name="Picq S."/>
            <person name="Vernygora O."/>
            <person name="Keeling C.I."/>
            <person name="Pinkney K."/>
            <person name="Doucet D."/>
            <person name="Wen F."/>
            <person name="Johnston J.S."/>
            <person name="Maaroufi H."/>
            <person name="Boyle B."/>
            <person name="Laroche J."/>
            <person name="Dewar K."/>
            <person name="Juretic N."/>
            <person name="Blackburn G."/>
            <person name="Nisole A."/>
            <person name="Brunet B."/>
            <person name="Brandao M."/>
            <person name="Lumley L."/>
            <person name="Duan J."/>
            <person name="Quan G."/>
            <person name="Lucarotti C.J."/>
            <person name="Roe A.D."/>
            <person name="Sperling F.A.H."/>
            <person name="Levesque R.C."/>
            <person name="Cusson M."/>
        </authorList>
    </citation>
    <scope>NUCLEOTIDE SEQUENCE [LARGE SCALE GENOMIC DNA]</scope>
    <source>
        <strain evidence="1">Glfc:IPQL:Cfum</strain>
    </source>
</reference>
<dbReference type="Proteomes" id="UP001064048">
    <property type="component" value="Chromosome 13"/>
</dbReference>
<keyword evidence="2" id="KW-1185">Reference proteome</keyword>
<name>A0ACC0J9H2_CHOFU</name>
<sequence>MTNNPFMERLRSFLGIGIPQELPRNDFRNPIWGDDDDDDGDELYTRDHIDIHPHDLHEHFSKQMRDMFQSFGSIFGDMSTFFHDFEGDRVDSFTNTEPRSETDNYDSNSIRDYYLKPGYHNHKQHHGKEDIDLDGKISSHDIAGLLKQREEQDQPAAAPFNGSLVPGRSFCRTIITTSVTKPDGSRETKRIVKNGHEVIEETITTTEPGPKGLSAAMDTFSPSGMIYSNVLSELGSLFKNFY</sequence>
<dbReference type="EMBL" id="CM046113">
    <property type="protein sequence ID" value="KAI8420702.1"/>
    <property type="molecule type" value="Genomic_DNA"/>
</dbReference>
<proteinExistence type="predicted"/>
<organism evidence="1 2">
    <name type="scientific">Choristoneura fumiferana</name>
    <name type="common">Spruce budworm moth</name>
    <name type="synonym">Archips fumiferana</name>
    <dbReference type="NCBI Taxonomy" id="7141"/>
    <lineage>
        <taxon>Eukaryota</taxon>
        <taxon>Metazoa</taxon>
        <taxon>Ecdysozoa</taxon>
        <taxon>Arthropoda</taxon>
        <taxon>Hexapoda</taxon>
        <taxon>Insecta</taxon>
        <taxon>Pterygota</taxon>
        <taxon>Neoptera</taxon>
        <taxon>Endopterygota</taxon>
        <taxon>Lepidoptera</taxon>
        <taxon>Glossata</taxon>
        <taxon>Ditrysia</taxon>
        <taxon>Tortricoidea</taxon>
        <taxon>Tortricidae</taxon>
        <taxon>Tortricinae</taxon>
        <taxon>Choristoneura</taxon>
    </lineage>
</organism>
<evidence type="ECO:0000313" key="1">
    <source>
        <dbReference type="EMBL" id="KAI8420702.1"/>
    </source>
</evidence>
<protein>
    <submittedName>
        <fullName evidence="1">Uncharacterized protein</fullName>
    </submittedName>
</protein>
<comment type="caution">
    <text evidence="1">The sequence shown here is derived from an EMBL/GenBank/DDBJ whole genome shotgun (WGS) entry which is preliminary data.</text>
</comment>
<evidence type="ECO:0000313" key="2">
    <source>
        <dbReference type="Proteomes" id="UP001064048"/>
    </source>
</evidence>